<feature type="domain" description="NADH:flavin oxidoreductase/NADH oxidase N-terminal" evidence="1">
    <location>
        <begin position="8"/>
        <end position="335"/>
    </location>
</feature>
<dbReference type="FunFam" id="3.20.20.70:FF:000138">
    <property type="entry name" value="NADPH dehydrogenase 1"/>
    <property type="match status" value="1"/>
</dbReference>
<dbReference type="InterPro" id="IPR001155">
    <property type="entry name" value="OxRdtase_FMN_N"/>
</dbReference>
<dbReference type="PANTHER" id="PTHR22893">
    <property type="entry name" value="NADH OXIDOREDUCTASE-RELATED"/>
    <property type="match status" value="1"/>
</dbReference>
<dbReference type="OrthoDB" id="276546at2759"/>
<dbReference type="InterPro" id="IPR013785">
    <property type="entry name" value="Aldolase_TIM"/>
</dbReference>
<evidence type="ECO:0000313" key="2">
    <source>
        <dbReference type="EMBL" id="KEQ95910.1"/>
    </source>
</evidence>
<name>A0A074YDS9_AURSE</name>
<dbReference type="EMBL" id="KL584757">
    <property type="protein sequence ID" value="KEQ95910.1"/>
    <property type="molecule type" value="Genomic_DNA"/>
</dbReference>
<protein>
    <recommendedName>
        <fullName evidence="1">NADH:flavin oxidoreductase/NADH oxidase N-terminal domain-containing protein</fullName>
    </recommendedName>
</protein>
<dbReference type="RefSeq" id="XP_013344619.1">
    <property type="nucleotide sequence ID" value="XM_013489165.1"/>
</dbReference>
<keyword evidence="3" id="KW-1185">Reference proteome</keyword>
<dbReference type="InterPro" id="IPR045247">
    <property type="entry name" value="Oye-like"/>
</dbReference>
<evidence type="ECO:0000313" key="3">
    <source>
        <dbReference type="Proteomes" id="UP000030641"/>
    </source>
</evidence>
<accession>A0A074YDS9</accession>
<gene>
    <name evidence="2" type="ORF">AUEXF2481DRAFT_46725</name>
</gene>
<dbReference type="GeneID" id="25368170"/>
<sequence length="367" mass="40594">MTSTTRTFTPLKIGSIEVSSRIAMAPLTRYRASAEHIHQDLGKTYYAQRASPVPGTLLITEGTIISARAGNQHNVPGIYTQEQIDAWKVIVDEVHKAGSHIYLQLWALGRAAEPEVLTRETGLSLKSSSAVPMEPGGDIPEELSEEEILGLIADFGRAASAAVHQAGFDGGYLIDQFTQDTCNQRSDKWGGSIENRSRFALAVARTVVDAVGKEKVGLRLSPWSSFQGMKMDDPVSQFSHLITELRAFELSYLHLVESRIAGSTDCEDESADANKFAIDIWGNTSPILLAGGFKPDSARKTVDEVYKDRDVVIMFGRYFISNPDLVYRIKSGIELTNYDRSSFYLTEDPHGYTDYAYCTEYNGQIKI</sequence>
<dbReference type="GO" id="GO:0010181">
    <property type="term" value="F:FMN binding"/>
    <property type="evidence" value="ECO:0007669"/>
    <property type="project" value="InterPro"/>
</dbReference>
<dbReference type="SUPFAM" id="SSF51395">
    <property type="entry name" value="FMN-linked oxidoreductases"/>
    <property type="match status" value="1"/>
</dbReference>
<dbReference type="STRING" id="1043005.A0A074YDS9"/>
<dbReference type="FunCoup" id="A0A074YDS9">
    <property type="interactions" value="801"/>
</dbReference>
<dbReference type="Proteomes" id="UP000030641">
    <property type="component" value="Unassembled WGS sequence"/>
</dbReference>
<dbReference type="AlphaFoldDB" id="A0A074YDS9"/>
<dbReference type="PANTHER" id="PTHR22893:SF91">
    <property type="entry name" value="NADPH DEHYDROGENASE 2-RELATED"/>
    <property type="match status" value="1"/>
</dbReference>
<reference evidence="2 3" key="1">
    <citation type="journal article" date="2014" name="BMC Genomics">
        <title>Genome sequencing of four Aureobasidium pullulans varieties: biotechnological potential, stress tolerance, and description of new species.</title>
        <authorList>
            <person name="Gostin Ar C."/>
            <person name="Ohm R.A."/>
            <person name="Kogej T."/>
            <person name="Sonjak S."/>
            <person name="Turk M."/>
            <person name="Zajc J."/>
            <person name="Zalar P."/>
            <person name="Grube M."/>
            <person name="Sun H."/>
            <person name="Han J."/>
            <person name="Sharma A."/>
            <person name="Chiniquy J."/>
            <person name="Ngan C.Y."/>
            <person name="Lipzen A."/>
            <person name="Barry K."/>
            <person name="Grigoriev I.V."/>
            <person name="Gunde-Cimerman N."/>
        </authorList>
    </citation>
    <scope>NUCLEOTIDE SEQUENCE [LARGE SCALE GENOMIC DNA]</scope>
    <source>
        <strain evidence="2 3">EXF-2481</strain>
    </source>
</reference>
<dbReference type="InParanoid" id="A0A074YDS9"/>
<proteinExistence type="predicted"/>
<dbReference type="CDD" id="cd02933">
    <property type="entry name" value="OYE_like_FMN"/>
    <property type="match status" value="1"/>
</dbReference>
<dbReference type="Gene3D" id="3.20.20.70">
    <property type="entry name" value="Aldolase class I"/>
    <property type="match status" value="1"/>
</dbReference>
<dbReference type="GO" id="GO:0003959">
    <property type="term" value="F:NADPH dehydrogenase activity"/>
    <property type="evidence" value="ECO:0007669"/>
    <property type="project" value="TreeGrafter"/>
</dbReference>
<organism evidence="2 3">
    <name type="scientific">Aureobasidium subglaciale (strain EXF-2481)</name>
    <name type="common">Aureobasidium pullulans var. subglaciale</name>
    <dbReference type="NCBI Taxonomy" id="1043005"/>
    <lineage>
        <taxon>Eukaryota</taxon>
        <taxon>Fungi</taxon>
        <taxon>Dikarya</taxon>
        <taxon>Ascomycota</taxon>
        <taxon>Pezizomycotina</taxon>
        <taxon>Dothideomycetes</taxon>
        <taxon>Dothideomycetidae</taxon>
        <taxon>Dothideales</taxon>
        <taxon>Saccotheciaceae</taxon>
        <taxon>Aureobasidium</taxon>
    </lineage>
</organism>
<dbReference type="HOGENOM" id="CLU_012153_0_0_1"/>
<dbReference type="OMA" id="FQPMKIG"/>
<evidence type="ECO:0000259" key="1">
    <source>
        <dbReference type="Pfam" id="PF00724"/>
    </source>
</evidence>
<dbReference type="Pfam" id="PF00724">
    <property type="entry name" value="Oxidored_FMN"/>
    <property type="match status" value="1"/>
</dbReference>